<evidence type="ECO:0000313" key="1">
    <source>
        <dbReference type="EMBL" id="KAI2388700.1"/>
    </source>
</evidence>
<reference evidence="1" key="1">
    <citation type="journal article" date="2022" name="bioRxiv">
        <title>Population genetic analysis of Ophidiomyces ophidiicola, the causative agent of snake fungal disease, indicates recent introductions to the USA.</title>
        <authorList>
            <person name="Ladner J.T."/>
            <person name="Palmer J.M."/>
            <person name="Ettinger C.L."/>
            <person name="Stajich J.E."/>
            <person name="Farrell T.M."/>
            <person name="Glorioso B.M."/>
            <person name="Lawson B."/>
            <person name="Price S.J."/>
            <person name="Stengle A.G."/>
            <person name="Grear D.A."/>
            <person name="Lorch J.M."/>
        </authorList>
    </citation>
    <scope>NUCLEOTIDE SEQUENCE</scope>
    <source>
        <strain evidence="1">NWHC 24266-5</strain>
    </source>
</reference>
<protein>
    <submittedName>
        <fullName evidence="1">Uncharacterized protein</fullName>
    </submittedName>
</protein>
<organism evidence="1">
    <name type="scientific">Ophidiomyces ophidiicola</name>
    <dbReference type="NCBI Taxonomy" id="1387563"/>
    <lineage>
        <taxon>Eukaryota</taxon>
        <taxon>Fungi</taxon>
        <taxon>Dikarya</taxon>
        <taxon>Ascomycota</taxon>
        <taxon>Pezizomycotina</taxon>
        <taxon>Eurotiomycetes</taxon>
        <taxon>Eurotiomycetidae</taxon>
        <taxon>Onygenales</taxon>
        <taxon>Onygenaceae</taxon>
        <taxon>Ophidiomyces</taxon>
    </lineage>
</organism>
<accession>A0ACB8V158</accession>
<proteinExistence type="predicted"/>
<comment type="caution">
    <text evidence="1">The sequence shown here is derived from an EMBL/GenBank/DDBJ whole genome shotgun (WGS) entry which is preliminary data.</text>
</comment>
<gene>
    <name evidence="1" type="ORF">LOY88_002469</name>
</gene>
<name>A0ACB8V158_9EURO</name>
<dbReference type="EMBL" id="JALBCA010000029">
    <property type="protein sequence ID" value="KAI2388700.1"/>
    <property type="molecule type" value="Genomic_DNA"/>
</dbReference>
<sequence>MAPSDSHDNGIPRPQIESAESITCPSGAVGLETTAVQPLSAPVAGLVPPADHMQNLMPIPDESPLSVSENLDRVFPIRSVVSVQPSVTDLPESGRTPENNPSLSLEDCNAVSHRGQSQMVERSDSKPAANAPPAGSCSFQNPASPSISQTAQEKPREDRNHVTTRFKHIVTDKGHAVVTGHGDTNFQYCEDEPIHTPGAVQRFGAMLVLREESEGRLIVRVASENSESIVGYSPNDLFSLESFSSLLIGEQLDILLDHLEFVRDDAWNPSVDGPGVFIVCVLQPDGEARRLWCAIHINPAHKDLVICEFELEKDRINPLNVSGESVPLTPAHTLGFEPSPDVFATSTLPISQPLRVLRNARKRYGEAAAMDVFSILAQVQEQLAQAGCLDELLNICIGLIKELTGFHRVMIYQFDPSWNGIVVAELVDPRTSKDMYKDLRFPASDIPKQARELYKLNKVRLLYDRDHITARLVCRTLEDLDTPVDMTYSYLRAMSPIHVKYLANMGVRSSMSISIVAFGELWGLISCHSYGDSGMRVAFPIRKMCRLIGSALSRNIERFSYTSRLQARKLINTAPTDKNPHGYIVASSEDLLKLFDADYGAVAICDETRILGKPIDSQEILALVEYLRLRKINSVAASHCISEDFRDLRYPPGLKHIAGLLYVPLSVDGTDFIVCFRQAKVTEVRWGGNPYEKQIKSGTTGYLEPRRSFQIWRETVANQSREWSEAEVDTASVVCLVYGKFIRVWRQKEAAMEKSHLTKLLLANSAHEVRTPLNAVINYLEIAMENPLDQDTRDNLVKSHSASKSLIYIINDLLDLTNAGHDLKLIKDESFDFYAVIKEATEMFGAEAQRKGISYTVTINPGVARFVLGDQRRVRQVIMNLITNAFQHTLSGGVTVEFSQPNTEPEPGRAYVEMAVLDTGSGMSQAKLDELFHDLEQVSTDDEYIPEHLEMEGHLSGVKSSRYGNGERVLGLGLALVARIVRHLDGQLSVKSEEGKGSRFKILLQFPISENETDTHAELPAPPTIPSPPADLAGEFMLVKRNSATLHRRHSNESNRSGLSSRSGKSQADRLITAIQEPLEVNPTVDGAAKSAMPVSAVQLESELKKIEASSRIEEQMTMPSLEKTSMASTSPAKASARADSDVSMPQSTYLEATNEVPPASCSSPPPPPPPPPPTVGNPATLASSPSSQPNTSLVIPPFPKTSLSVLVAEDDPVNSKIIHKRLDRLGHVVHLTVNGEECAAAFRKDPMGHDAILMDIQMPIVDGILSTQMIREYENAQNSTSPSSLIGGRRIPIFAVSASLVERNMQKYIDTGFDGWIMKPVDFNQLSTILTGINQESARSATAYRPGMWHKGGWFKSVE</sequence>